<evidence type="ECO:0000256" key="7">
    <source>
        <dbReference type="ARBA" id="ARBA00022989"/>
    </source>
</evidence>
<evidence type="ECO:0000313" key="10">
    <source>
        <dbReference type="EMBL" id="SDI77570.1"/>
    </source>
</evidence>
<keyword evidence="2" id="KW-0597">Phosphoprotein</keyword>
<proteinExistence type="predicted"/>
<evidence type="ECO:0000256" key="2">
    <source>
        <dbReference type="ARBA" id="ARBA00022553"/>
    </source>
</evidence>
<dbReference type="GO" id="GO:0055085">
    <property type="term" value="P:transmembrane transport"/>
    <property type="evidence" value="ECO:0007669"/>
    <property type="project" value="InterPro"/>
</dbReference>
<sequence length="290" mass="30554">MENRKITVASSPHIKSNLRVNRIMLDVIIALVPVAAAGIYFNGIKGLLLIAVTVLGCMGTEVLFKKLLHKKHSLNDLSAVVTGLILALILPVDTPLWVALLSAIFAISLVKEIFGGLGQNFMNPAAAAKIFAVVSYGTLVVNKGFEGVSIQERLVGSAGGNLGEASIIAILVGGLYLAVKGIIRARVPFMVLLVSFVFSAVVLGDVTILAGNSSIYLVAFFLANDYASSSITNPGKWIYAAFVGLTASLFIGLSKNIEGAYYAVLIGNVFAPFIDSFFEGKVDTKKGATA</sequence>
<keyword evidence="8 9" id="KW-0472">Membrane</keyword>
<organism evidence="10 11">
    <name type="scientific">Proteiniclasticum ruminis</name>
    <dbReference type="NCBI Taxonomy" id="398199"/>
    <lineage>
        <taxon>Bacteria</taxon>
        <taxon>Bacillati</taxon>
        <taxon>Bacillota</taxon>
        <taxon>Clostridia</taxon>
        <taxon>Eubacteriales</taxon>
        <taxon>Clostridiaceae</taxon>
        <taxon>Proteiniclasticum</taxon>
    </lineage>
</organism>
<feature type="transmembrane region" description="Helical" evidence="9">
    <location>
        <begin position="73"/>
        <end position="90"/>
    </location>
</feature>
<dbReference type="PANTHER" id="PTHR30578:SF0">
    <property type="entry name" value="ION-TRANSLOCATING OXIDOREDUCTASE COMPLEX SUBUNIT D"/>
    <property type="match status" value="1"/>
</dbReference>
<accession>A0A1G8NDG9</accession>
<reference evidence="10 11" key="1">
    <citation type="submission" date="2016-10" db="EMBL/GenBank/DDBJ databases">
        <authorList>
            <person name="de Groot N.N."/>
        </authorList>
    </citation>
    <scope>NUCLEOTIDE SEQUENCE [LARGE SCALE GENOMIC DNA]</scope>
    <source>
        <strain evidence="10 11">CGMCC 1.5058</strain>
    </source>
</reference>
<evidence type="ECO:0000256" key="9">
    <source>
        <dbReference type="SAM" id="Phobius"/>
    </source>
</evidence>
<dbReference type="Proteomes" id="UP000183255">
    <property type="component" value="Unassembled WGS sequence"/>
</dbReference>
<evidence type="ECO:0000256" key="6">
    <source>
        <dbReference type="ARBA" id="ARBA00022967"/>
    </source>
</evidence>
<evidence type="ECO:0000256" key="8">
    <source>
        <dbReference type="ARBA" id="ARBA00023136"/>
    </source>
</evidence>
<feature type="transmembrane region" description="Helical" evidence="9">
    <location>
        <begin position="47"/>
        <end position="64"/>
    </location>
</feature>
<dbReference type="AlphaFoldDB" id="A0A1G8NDG9"/>
<feature type="transmembrane region" description="Helical" evidence="9">
    <location>
        <begin position="165"/>
        <end position="183"/>
    </location>
</feature>
<evidence type="ECO:0000256" key="4">
    <source>
        <dbReference type="ARBA" id="ARBA00022643"/>
    </source>
</evidence>
<keyword evidence="5 9" id="KW-0812">Transmembrane</keyword>
<evidence type="ECO:0000256" key="5">
    <source>
        <dbReference type="ARBA" id="ARBA00022692"/>
    </source>
</evidence>
<dbReference type="PANTHER" id="PTHR30578">
    <property type="entry name" value="ELECTRON TRANSPORT COMPLEX PROTEIN RNFD"/>
    <property type="match status" value="1"/>
</dbReference>
<keyword evidence="1" id="KW-0813">Transport</keyword>
<dbReference type="InterPro" id="IPR004338">
    <property type="entry name" value="NqrB/RnfD"/>
</dbReference>
<keyword evidence="7 9" id="KW-1133">Transmembrane helix</keyword>
<feature type="transmembrane region" description="Helical" evidence="9">
    <location>
        <begin position="190"/>
        <end position="217"/>
    </location>
</feature>
<dbReference type="Pfam" id="PF03116">
    <property type="entry name" value="NQR2_RnfD_RnfE"/>
    <property type="match status" value="1"/>
</dbReference>
<feature type="transmembrane region" description="Helical" evidence="9">
    <location>
        <begin position="96"/>
        <end position="114"/>
    </location>
</feature>
<evidence type="ECO:0000256" key="3">
    <source>
        <dbReference type="ARBA" id="ARBA00022630"/>
    </source>
</evidence>
<gene>
    <name evidence="10" type="ORF">SAMN05421804_104154</name>
</gene>
<keyword evidence="3" id="KW-0285">Flavoprotein</keyword>
<evidence type="ECO:0000313" key="11">
    <source>
        <dbReference type="Proteomes" id="UP000183255"/>
    </source>
</evidence>
<feature type="transmembrane region" description="Helical" evidence="9">
    <location>
        <begin position="260"/>
        <end position="278"/>
    </location>
</feature>
<feature type="transmembrane region" description="Helical" evidence="9">
    <location>
        <begin position="126"/>
        <end position="145"/>
    </location>
</feature>
<keyword evidence="6" id="KW-1278">Translocase</keyword>
<feature type="transmembrane region" description="Helical" evidence="9">
    <location>
        <begin position="23"/>
        <end position="41"/>
    </location>
</feature>
<dbReference type="RefSeq" id="WP_051651586.1">
    <property type="nucleotide sequence ID" value="NZ_DAMAXS010000001.1"/>
</dbReference>
<evidence type="ECO:0000256" key="1">
    <source>
        <dbReference type="ARBA" id="ARBA00022448"/>
    </source>
</evidence>
<feature type="transmembrane region" description="Helical" evidence="9">
    <location>
        <begin position="237"/>
        <end position="253"/>
    </location>
</feature>
<dbReference type="GO" id="GO:0005886">
    <property type="term" value="C:plasma membrane"/>
    <property type="evidence" value="ECO:0007669"/>
    <property type="project" value="TreeGrafter"/>
</dbReference>
<name>A0A1G8NDG9_9CLOT</name>
<protein>
    <submittedName>
        <fullName evidence="10">Electron transport complex protein RnfD</fullName>
    </submittedName>
</protein>
<keyword evidence="4" id="KW-0288">FMN</keyword>
<dbReference type="EMBL" id="FNDZ01000004">
    <property type="protein sequence ID" value="SDI77570.1"/>
    <property type="molecule type" value="Genomic_DNA"/>
</dbReference>